<dbReference type="GO" id="GO:0005886">
    <property type="term" value="C:plasma membrane"/>
    <property type="evidence" value="ECO:0007669"/>
    <property type="project" value="TreeGrafter"/>
</dbReference>
<evidence type="ECO:0000256" key="4">
    <source>
        <dbReference type="ARBA" id="ARBA00023136"/>
    </source>
</evidence>
<keyword evidence="3 5" id="KW-1133">Transmembrane helix</keyword>
<dbReference type="GO" id="GO:0022857">
    <property type="term" value="F:transmembrane transporter activity"/>
    <property type="evidence" value="ECO:0007669"/>
    <property type="project" value="TreeGrafter"/>
</dbReference>
<name>A0AAN7C2J1_9PEZI</name>
<keyword evidence="2 5" id="KW-0812">Transmembrane</keyword>
<comment type="subcellular location">
    <subcellularLocation>
        <location evidence="1">Membrane</location>
        <topology evidence="1">Multi-pass membrane protein</topology>
    </subcellularLocation>
</comment>
<dbReference type="PANTHER" id="PTHR23501:SF199">
    <property type="entry name" value="MFS EFFLUX TRANSPORTER INPD-RELATED"/>
    <property type="match status" value="1"/>
</dbReference>
<keyword evidence="4 5" id="KW-0472">Membrane</keyword>
<evidence type="ECO:0000256" key="1">
    <source>
        <dbReference type="ARBA" id="ARBA00004141"/>
    </source>
</evidence>
<gene>
    <name evidence="6" type="ORF">C8A03DRAFT_47518</name>
</gene>
<proteinExistence type="predicted"/>
<reference evidence="6" key="1">
    <citation type="journal article" date="2023" name="Mol. Phylogenet. Evol.">
        <title>Genome-scale phylogeny and comparative genomics of the fungal order Sordariales.</title>
        <authorList>
            <person name="Hensen N."/>
            <person name="Bonometti L."/>
            <person name="Westerberg I."/>
            <person name="Brannstrom I.O."/>
            <person name="Guillou S."/>
            <person name="Cros-Aarteil S."/>
            <person name="Calhoun S."/>
            <person name="Haridas S."/>
            <person name="Kuo A."/>
            <person name="Mondo S."/>
            <person name="Pangilinan J."/>
            <person name="Riley R."/>
            <person name="LaButti K."/>
            <person name="Andreopoulos B."/>
            <person name="Lipzen A."/>
            <person name="Chen C."/>
            <person name="Yan M."/>
            <person name="Daum C."/>
            <person name="Ng V."/>
            <person name="Clum A."/>
            <person name="Steindorff A."/>
            <person name="Ohm R.A."/>
            <person name="Martin F."/>
            <person name="Silar P."/>
            <person name="Natvig D.O."/>
            <person name="Lalanne C."/>
            <person name="Gautier V."/>
            <person name="Ament-Velasquez S.L."/>
            <person name="Kruys A."/>
            <person name="Hutchinson M.I."/>
            <person name="Powell A.J."/>
            <person name="Barry K."/>
            <person name="Miller A.N."/>
            <person name="Grigoriev I.V."/>
            <person name="Debuchy R."/>
            <person name="Gladieux P."/>
            <person name="Hiltunen Thoren M."/>
            <person name="Johannesson H."/>
        </authorList>
    </citation>
    <scope>NUCLEOTIDE SEQUENCE</scope>
    <source>
        <strain evidence="6">CBS 532.94</strain>
    </source>
</reference>
<organism evidence="6 7">
    <name type="scientific">Achaetomium macrosporum</name>
    <dbReference type="NCBI Taxonomy" id="79813"/>
    <lineage>
        <taxon>Eukaryota</taxon>
        <taxon>Fungi</taxon>
        <taxon>Dikarya</taxon>
        <taxon>Ascomycota</taxon>
        <taxon>Pezizomycotina</taxon>
        <taxon>Sordariomycetes</taxon>
        <taxon>Sordariomycetidae</taxon>
        <taxon>Sordariales</taxon>
        <taxon>Chaetomiaceae</taxon>
        <taxon>Achaetomium</taxon>
    </lineage>
</organism>
<evidence type="ECO:0000256" key="3">
    <source>
        <dbReference type="ARBA" id="ARBA00022989"/>
    </source>
</evidence>
<dbReference type="Proteomes" id="UP001303760">
    <property type="component" value="Unassembled WGS sequence"/>
</dbReference>
<keyword evidence="7" id="KW-1185">Reference proteome</keyword>
<feature type="transmembrane region" description="Helical" evidence="5">
    <location>
        <begin position="139"/>
        <end position="157"/>
    </location>
</feature>
<evidence type="ECO:0000256" key="2">
    <source>
        <dbReference type="ARBA" id="ARBA00022692"/>
    </source>
</evidence>
<evidence type="ECO:0000313" key="7">
    <source>
        <dbReference type="Proteomes" id="UP001303760"/>
    </source>
</evidence>
<comment type="caution">
    <text evidence="6">The sequence shown here is derived from an EMBL/GenBank/DDBJ whole genome shotgun (WGS) entry which is preliminary data.</text>
</comment>
<feature type="transmembrane region" description="Helical" evidence="5">
    <location>
        <begin position="58"/>
        <end position="79"/>
    </location>
</feature>
<dbReference type="AlphaFoldDB" id="A0AAN7C2J1"/>
<evidence type="ECO:0000313" key="6">
    <source>
        <dbReference type="EMBL" id="KAK4234060.1"/>
    </source>
</evidence>
<feature type="transmembrane region" description="Helical" evidence="5">
    <location>
        <begin position="25"/>
        <end position="46"/>
    </location>
</feature>
<dbReference type="EMBL" id="MU860422">
    <property type="protein sequence ID" value="KAK4234060.1"/>
    <property type="molecule type" value="Genomic_DNA"/>
</dbReference>
<accession>A0AAN7C2J1</accession>
<sequence length="164" mass="17088">MIAGSVVSAVASGLMLRFRLNPSTVYWAVTLVFSGVGFGLGGQQCMMVPHTILQGEDIALGTSVIMIVETLSGSVFLPVSQNAFETRLLRELKARAPNADPALVIANGASGLRAAMANVHDAQTVGNILDSLVEALQPVWIIGAVLVALSLLGSLATEWSDAMP</sequence>
<reference evidence="6" key="2">
    <citation type="submission" date="2023-05" db="EMBL/GenBank/DDBJ databases">
        <authorList>
            <consortium name="Lawrence Berkeley National Laboratory"/>
            <person name="Steindorff A."/>
            <person name="Hensen N."/>
            <person name="Bonometti L."/>
            <person name="Westerberg I."/>
            <person name="Brannstrom I.O."/>
            <person name="Guillou S."/>
            <person name="Cros-Aarteil S."/>
            <person name="Calhoun S."/>
            <person name="Haridas S."/>
            <person name="Kuo A."/>
            <person name="Mondo S."/>
            <person name="Pangilinan J."/>
            <person name="Riley R."/>
            <person name="Labutti K."/>
            <person name="Andreopoulos B."/>
            <person name="Lipzen A."/>
            <person name="Chen C."/>
            <person name="Yanf M."/>
            <person name="Daum C."/>
            <person name="Ng V."/>
            <person name="Clum A."/>
            <person name="Ohm R."/>
            <person name="Martin F."/>
            <person name="Silar P."/>
            <person name="Natvig D."/>
            <person name="Lalanne C."/>
            <person name="Gautier V."/>
            <person name="Ament-Velasquez S.L."/>
            <person name="Kruys A."/>
            <person name="Hutchinson M.I."/>
            <person name="Powell A.J."/>
            <person name="Barry K."/>
            <person name="Miller A.N."/>
            <person name="Grigoriev I.V."/>
            <person name="Debuchy R."/>
            <person name="Gladieux P."/>
            <person name="Thoren M.H."/>
            <person name="Johannesson H."/>
        </authorList>
    </citation>
    <scope>NUCLEOTIDE SEQUENCE</scope>
    <source>
        <strain evidence="6">CBS 532.94</strain>
    </source>
</reference>
<evidence type="ECO:0000256" key="5">
    <source>
        <dbReference type="SAM" id="Phobius"/>
    </source>
</evidence>
<protein>
    <submittedName>
        <fullName evidence="6">Major facilitator superfamily transporter</fullName>
    </submittedName>
</protein>
<dbReference type="PANTHER" id="PTHR23501">
    <property type="entry name" value="MAJOR FACILITATOR SUPERFAMILY"/>
    <property type="match status" value="1"/>
</dbReference>